<name>A0A495K280_WILMA</name>
<comment type="caution">
    <text evidence="1">The sequence shown here is derived from an EMBL/GenBank/DDBJ whole genome shotgun (WGS) entry which is preliminary data.</text>
</comment>
<organism evidence="1 2">
    <name type="scientific">Williamsia marianensis</name>
    <dbReference type="NCBI Taxonomy" id="85044"/>
    <lineage>
        <taxon>Bacteria</taxon>
        <taxon>Bacillati</taxon>
        <taxon>Actinomycetota</taxon>
        <taxon>Actinomycetes</taxon>
        <taxon>Mycobacteriales</taxon>
        <taxon>Nocardiaceae</taxon>
        <taxon>Williamsia</taxon>
    </lineage>
</organism>
<gene>
    <name evidence="1" type="ORF">DFJ75_1700</name>
</gene>
<dbReference type="InterPro" id="IPR011231">
    <property type="entry name" value="Phage_VT1-Sakai_H0018"/>
</dbReference>
<evidence type="ECO:0008006" key="3">
    <source>
        <dbReference type="Google" id="ProtNLM"/>
    </source>
</evidence>
<evidence type="ECO:0000313" key="1">
    <source>
        <dbReference type="EMBL" id="RKR94895.1"/>
    </source>
</evidence>
<proteinExistence type="predicted"/>
<sequence length="127" mass="12163">MSTSLSNVSVYAPGADITAQATGTIVARTFVAISGNRAAGGNISVATATAGGRVAGVAKNDAATGELVSLARGNSRVVKVTADGAIAFGVEVEVGAAGKAKTKTSGVAVGYAVTGATSGADAEISLY</sequence>
<protein>
    <recommendedName>
        <fullName evidence="3">DUF2190 domain-containing protein</fullName>
    </recommendedName>
</protein>
<dbReference type="RefSeq" id="WP_062799695.1">
    <property type="nucleotide sequence ID" value="NZ_CBCRXS010000004.1"/>
</dbReference>
<dbReference type="OrthoDB" id="4377158at2"/>
<reference evidence="1 2" key="1">
    <citation type="submission" date="2018-10" db="EMBL/GenBank/DDBJ databases">
        <title>Sequencing the genomes of 1000 actinobacteria strains.</title>
        <authorList>
            <person name="Klenk H.-P."/>
        </authorList>
    </citation>
    <scope>NUCLEOTIDE SEQUENCE [LARGE SCALE GENOMIC DNA]</scope>
    <source>
        <strain evidence="1 2">DSM 44343</strain>
    </source>
</reference>
<dbReference type="AlphaFoldDB" id="A0A495K280"/>
<dbReference type="Pfam" id="PF09956">
    <property type="entry name" value="Phage_cement_2"/>
    <property type="match status" value="1"/>
</dbReference>
<dbReference type="EMBL" id="RBKV01000001">
    <property type="protein sequence ID" value="RKR94895.1"/>
    <property type="molecule type" value="Genomic_DNA"/>
</dbReference>
<evidence type="ECO:0000313" key="2">
    <source>
        <dbReference type="Proteomes" id="UP000274762"/>
    </source>
</evidence>
<accession>A0A495K280</accession>
<dbReference type="Proteomes" id="UP000274762">
    <property type="component" value="Unassembled WGS sequence"/>
</dbReference>